<dbReference type="GO" id="GO:0046872">
    <property type="term" value="F:metal ion binding"/>
    <property type="evidence" value="ECO:0007669"/>
    <property type="project" value="UniProtKB-KW"/>
</dbReference>
<dbReference type="SMART" id="SM00831">
    <property type="entry name" value="Cation_ATPase_N"/>
    <property type="match status" value="1"/>
</dbReference>
<evidence type="ECO:0000259" key="17">
    <source>
        <dbReference type="SMART" id="SM00831"/>
    </source>
</evidence>
<evidence type="ECO:0000256" key="3">
    <source>
        <dbReference type="ARBA" id="ARBA00022448"/>
    </source>
</evidence>
<dbReference type="SUPFAM" id="SSF81660">
    <property type="entry name" value="Metal cation-transporting ATPase, ATP-binding domain N"/>
    <property type="match status" value="1"/>
</dbReference>
<evidence type="ECO:0000256" key="6">
    <source>
        <dbReference type="ARBA" id="ARBA00022723"/>
    </source>
</evidence>
<feature type="transmembrane region" description="Helical" evidence="16">
    <location>
        <begin position="824"/>
        <end position="848"/>
    </location>
</feature>
<dbReference type="SFLD" id="SFLDG00002">
    <property type="entry name" value="C1.7:_P-type_atpase_like"/>
    <property type="match status" value="1"/>
</dbReference>
<dbReference type="SFLD" id="SFLDS00003">
    <property type="entry name" value="Haloacid_Dehalogenase"/>
    <property type="match status" value="1"/>
</dbReference>
<evidence type="ECO:0000256" key="10">
    <source>
        <dbReference type="ARBA" id="ARBA00022842"/>
    </source>
</evidence>
<dbReference type="Gene3D" id="3.40.50.1000">
    <property type="entry name" value="HAD superfamily/HAD-like"/>
    <property type="match status" value="1"/>
</dbReference>
<dbReference type="InterPro" id="IPR059000">
    <property type="entry name" value="ATPase_P-type_domA"/>
</dbReference>
<evidence type="ECO:0000256" key="13">
    <source>
        <dbReference type="ARBA" id="ARBA00023065"/>
    </source>
</evidence>
<reference evidence="19" key="3">
    <citation type="submission" date="2024-03" db="EMBL/GenBank/DDBJ databases">
        <title>The Genome Sequence of Enterococcus sp. DIV0242b.</title>
        <authorList>
            <consortium name="The Broad Institute Genomics Platform"/>
            <consortium name="The Broad Institute Microbial Omics Core"/>
            <consortium name="The Broad Institute Genomic Center for Infectious Diseases"/>
            <person name="Earl A."/>
            <person name="Manson A."/>
            <person name="Gilmore M."/>
            <person name="Schwartman J."/>
            <person name="Shea T."/>
            <person name="Abouelleil A."/>
            <person name="Cao P."/>
            <person name="Chapman S."/>
            <person name="Cusick C."/>
            <person name="Young S."/>
            <person name="Neafsey D."/>
            <person name="Nusbaum C."/>
            <person name="Birren B."/>
        </authorList>
    </citation>
    <scope>NUCLEOTIDE SEQUENCE</scope>
    <source>
        <strain evidence="19">9E7_DIV0242</strain>
    </source>
</reference>
<dbReference type="Pfam" id="PF00690">
    <property type="entry name" value="Cation_ATPase_N"/>
    <property type="match status" value="1"/>
</dbReference>
<dbReference type="Pfam" id="PF08282">
    <property type="entry name" value="Hydrolase_3"/>
    <property type="match status" value="1"/>
</dbReference>
<dbReference type="GO" id="GO:0005388">
    <property type="term" value="F:P-type calcium transporter activity"/>
    <property type="evidence" value="ECO:0007669"/>
    <property type="project" value="UniProtKB-EC"/>
</dbReference>
<feature type="transmembrane region" description="Helical" evidence="16">
    <location>
        <begin position="753"/>
        <end position="771"/>
    </location>
</feature>
<keyword evidence="8" id="KW-0106">Calcium</keyword>
<evidence type="ECO:0000256" key="15">
    <source>
        <dbReference type="SAM" id="MobiDB-lite"/>
    </source>
</evidence>
<dbReference type="InterPro" id="IPR006068">
    <property type="entry name" value="ATPase_P-typ_cation-transptr_C"/>
</dbReference>
<feature type="transmembrane region" description="Helical" evidence="16">
    <location>
        <begin position="679"/>
        <end position="700"/>
    </location>
</feature>
<evidence type="ECO:0000313" key="18">
    <source>
        <dbReference type="EMBL" id="OTP09760.1"/>
    </source>
</evidence>
<keyword evidence="9" id="KW-0067">ATP-binding</keyword>
<evidence type="ECO:0000256" key="14">
    <source>
        <dbReference type="ARBA" id="ARBA00023136"/>
    </source>
</evidence>
<dbReference type="InterPro" id="IPR044492">
    <property type="entry name" value="P_typ_ATPase_HD_dom"/>
</dbReference>
<keyword evidence="3" id="KW-0813">Transport</keyword>
<dbReference type="InterPro" id="IPR008250">
    <property type="entry name" value="ATPase_P-typ_transduc_dom_A_sf"/>
</dbReference>
<dbReference type="OrthoDB" id="9813266at2"/>
<keyword evidence="12 16" id="KW-1133">Transmembrane helix</keyword>
<name>A0A242JX22_9ENTE</name>
<dbReference type="Proteomes" id="UP000195141">
    <property type="component" value="Chromosome"/>
</dbReference>
<proteinExistence type="predicted"/>
<dbReference type="InterPro" id="IPR001757">
    <property type="entry name" value="P_typ_ATPase"/>
</dbReference>
<dbReference type="Gene3D" id="1.20.1110.10">
    <property type="entry name" value="Calcium-transporting ATPase, transmembrane domain"/>
    <property type="match status" value="1"/>
</dbReference>
<dbReference type="RefSeq" id="WP_086350932.1">
    <property type="nucleotide sequence ID" value="NZ_CP147247.1"/>
</dbReference>
<dbReference type="Pfam" id="PF13246">
    <property type="entry name" value="Cation_ATPase"/>
    <property type="match status" value="1"/>
</dbReference>
<organism evidence="18">
    <name type="scientific">Candidatus Enterococcus clewellii</name>
    <dbReference type="NCBI Taxonomy" id="1834193"/>
    <lineage>
        <taxon>Bacteria</taxon>
        <taxon>Bacillati</taxon>
        <taxon>Bacillota</taxon>
        <taxon>Bacilli</taxon>
        <taxon>Lactobacillales</taxon>
        <taxon>Enterococcaceae</taxon>
        <taxon>Enterococcus</taxon>
    </lineage>
</organism>
<dbReference type="InterPro" id="IPR023214">
    <property type="entry name" value="HAD_sf"/>
</dbReference>
<dbReference type="NCBIfam" id="TIGR01494">
    <property type="entry name" value="ATPase_P-type"/>
    <property type="match status" value="2"/>
</dbReference>
<evidence type="ECO:0000256" key="9">
    <source>
        <dbReference type="ARBA" id="ARBA00022840"/>
    </source>
</evidence>
<dbReference type="Gene3D" id="2.70.150.10">
    <property type="entry name" value="Calcium-transporting ATPase, cytoplasmic transduction domain A"/>
    <property type="match status" value="1"/>
</dbReference>
<dbReference type="EMBL" id="NGMM01000009">
    <property type="protein sequence ID" value="OTP09760.1"/>
    <property type="molecule type" value="Genomic_DNA"/>
</dbReference>
<keyword evidence="7" id="KW-0547">Nucleotide-binding</keyword>
<sequence>MNKTFAGLTAEQVEQSKREHGTNALTEKQSESFFDKLKGNFDDPIIKILIVALVLNLIFAFLGYAEWYEAMGIAIAVLLATLIGTWSEYSNENAFQKLQEDASKIVVKVYRDGHVVEIKIDDIVQGDEIILQTGDKIPADGILLEGTLKVDQASLNGESDEATKTPLPKGGTYEDGDTFDQHALFRGAVITSGEAVMKVTKVGDASFFGQMASELSIEDRESPLKLKLAGLADMISKAGYTGGVLIFVAFMINRILVQNNFDGALISEYFTNLGVVGNDVVEAFILAVIIIVVAVPEGLPMMIAMVLSQNMKKMLRSNILVRKLEGIETSGSLNMLFSDKTGTITKGKLDVVSYINGANESFDTLGDVPEKLQKIIGTSIVNNTNAVISEDSNGNVLIIGGNPTEKAVLAFAEKNENLHGTLEHVSVIPFSSARKFSATQVAGDWNTTLIKGAPEMILPNCSTYYDTEGNKQPFTKLAELETEINDLATRLIRVLILATTEQTVTEETLPSDYTLVGILAIRDDVRPEAIEAIEEVHQAGVQVVMITGDRKETAVAIAKDAKILTAPDDVVLTSQELNELPDEEVKSILPNIRVIARALPTDKSRLVRLSQEIGLVVGMTGDGVNDSPALKRADVGFAMGSGTEVAKEAGDIVILDDNFKSIAQSILFGRTIYRSIQKFIVFQLTLNVGALLISFIAPFVGIDHPLTITQMLWVNLVMDTLAALAFGAEPTLKRYMKEKPKRRDESIVTRPMFSAFVFEGIVITAIGLWMLKGTFLSQYFTSGSGDIALYTGFFSFFILYAVFNGFNVRTEKLNIFDNLSRNKMFIRIMGLIIVVQILMTFVGGAILRTTPLNVTEWAIVLGLSIAAIPIDILRKVISKALNK</sequence>
<keyword evidence="4" id="KW-0109">Calcium transport</keyword>
<reference evidence="18" key="1">
    <citation type="submission" date="2017-05" db="EMBL/GenBank/DDBJ databases">
        <title>The Genome Sequence of Enterococcus sp. 9E7_DIV0242.</title>
        <authorList>
            <consortium name="The Broad Institute Genomics Platform"/>
            <consortium name="The Broad Institute Genomic Center for Infectious Diseases"/>
            <person name="Earl A."/>
            <person name="Manson A."/>
            <person name="Schwartman J."/>
            <person name="Gilmore M."/>
            <person name="Abouelleil A."/>
            <person name="Cao P."/>
            <person name="Chapman S."/>
            <person name="Cusick C."/>
            <person name="Shea T."/>
            <person name="Young S."/>
            <person name="Neafsey D."/>
            <person name="Nusbaum C."/>
            <person name="Birren B."/>
        </authorList>
    </citation>
    <scope>NUCLEOTIDE SEQUENCE [LARGE SCALE GENOMIC DNA]</scope>
    <source>
        <strain evidence="18">9E7_DIV0242</strain>
    </source>
</reference>
<keyword evidence="6" id="KW-0479">Metal-binding</keyword>
<evidence type="ECO:0000256" key="1">
    <source>
        <dbReference type="ARBA" id="ARBA00004141"/>
    </source>
</evidence>
<dbReference type="GO" id="GO:0005886">
    <property type="term" value="C:plasma membrane"/>
    <property type="evidence" value="ECO:0007669"/>
    <property type="project" value="TreeGrafter"/>
</dbReference>
<dbReference type="InterPro" id="IPR036412">
    <property type="entry name" value="HAD-like_sf"/>
</dbReference>
<dbReference type="GO" id="GO:0005524">
    <property type="term" value="F:ATP binding"/>
    <property type="evidence" value="ECO:0007669"/>
    <property type="project" value="UniProtKB-KW"/>
</dbReference>
<dbReference type="InterPro" id="IPR004014">
    <property type="entry name" value="ATPase_P-typ_cation-transptr_N"/>
</dbReference>
<dbReference type="GO" id="GO:0016887">
    <property type="term" value="F:ATP hydrolysis activity"/>
    <property type="evidence" value="ECO:0007669"/>
    <property type="project" value="InterPro"/>
</dbReference>
<dbReference type="EMBL" id="CP147247">
    <property type="protein sequence ID" value="WYJ91759.1"/>
    <property type="molecule type" value="Genomic_DNA"/>
</dbReference>
<dbReference type="EC" id="7.2.2.10" evidence="2"/>
<dbReference type="InterPro" id="IPR023299">
    <property type="entry name" value="ATPase_P-typ_cyto_dom_N"/>
</dbReference>
<evidence type="ECO:0000313" key="20">
    <source>
        <dbReference type="Proteomes" id="UP000195141"/>
    </source>
</evidence>
<accession>A0A242JX22</accession>
<evidence type="ECO:0000256" key="4">
    <source>
        <dbReference type="ARBA" id="ARBA00022568"/>
    </source>
</evidence>
<feature type="domain" description="Cation-transporting P-type ATPase N-terminal" evidence="17">
    <location>
        <begin position="1"/>
        <end position="61"/>
    </location>
</feature>
<keyword evidence="13" id="KW-0406">Ion transport</keyword>
<dbReference type="Pfam" id="PF00689">
    <property type="entry name" value="Cation_ATPase_C"/>
    <property type="match status" value="1"/>
</dbReference>
<dbReference type="NCBIfam" id="TIGR01517">
    <property type="entry name" value="ATPase-IIB_Ca"/>
    <property type="match status" value="1"/>
</dbReference>
<gene>
    <name evidence="19" type="ORF">A5888_003527</name>
    <name evidence="18" type="ORF">A5888_003956</name>
</gene>
<feature type="transmembrane region" description="Helical" evidence="16">
    <location>
        <begin position="787"/>
        <end position="803"/>
    </location>
</feature>
<feature type="transmembrane region" description="Helical" evidence="16">
    <location>
        <begin position="712"/>
        <end position="732"/>
    </location>
</feature>
<dbReference type="PANTHER" id="PTHR24093:SF477">
    <property type="entry name" value="CALCIUM-TRANSPORTING ATPASE"/>
    <property type="match status" value="1"/>
</dbReference>
<dbReference type="InterPro" id="IPR023298">
    <property type="entry name" value="ATPase_P-typ_TM_dom_sf"/>
</dbReference>
<dbReference type="AlphaFoldDB" id="A0A242JX22"/>
<evidence type="ECO:0000313" key="19">
    <source>
        <dbReference type="EMBL" id="WYJ91759.1"/>
    </source>
</evidence>
<dbReference type="InterPro" id="IPR018303">
    <property type="entry name" value="ATPase_P-typ_P_site"/>
</dbReference>
<evidence type="ECO:0000256" key="7">
    <source>
        <dbReference type="ARBA" id="ARBA00022741"/>
    </source>
</evidence>
<keyword evidence="20" id="KW-1185">Reference proteome</keyword>
<keyword evidence="5 16" id="KW-0812">Transmembrane</keyword>
<dbReference type="PRINTS" id="PR00120">
    <property type="entry name" value="HATPASE"/>
</dbReference>
<feature type="region of interest" description="Disordered" evidence="15">
    <location>
        <begin position="1"/>
        <end position="23"/>
    </location>
</feature>
<keyword evidence="11" id="KW-1278">Translocase</keyword>
<evidence type="ECO:0000256" key="11">
    <source>
        <dbReference type="ARBA" id="ARBA00022967"/>
    </source>
</evidence>
<keyword evidence="10" id="KW-0460">Magnesium</keyword>
<dbReference type="PANTHER" id="PTHR24093">
    <property type="entry name" value="CATION TRANSPORTING ATPASE"/>
    <property type="match status" value="1"/>
</dbReference>
<evidence type="ECO:0000256" key="5">
    <source>
        <dbReference type="ARBA" id="ARBA00022692"/>
    </source>
</evidence>
<dbReference type="SFLD" id="SFLDF00027">
    <property type="entry name" value="p-type_atpase"/>
    <property type="match status" value="1"/>
</dbReference>
<feature type="transmembrane region" description="Helical" evidence="16">
    <location>
        <begin position="238"/>
        <end position="257"/>
    </location>
</feature>
<feature type="transmembrane region" description="Helical" evidence="16">
    <location>
        <begin position="283"/>
        <end position="307"/>
    </location>
</feature>
<keyword evidence="14 16" id="KW-0472">Membrane</keyword>
<dbReference type="InterPro" id="IPR006408">
    <property type="entry name" value="P-type_ATPase_IIB"/>
</dbReference>
<evidence type="ECO:0000256" key="8">
    <source>
        <dbReference type="ARBA" id="ARBA00022837"/>
    </source>
</evidence>
<evidence type="ECO:0000256" key="16">
    <source>
        <dbReference type="SAM" id="Phobius"/>
    </source>
</evidence>
<dbReference type="PROSITE" id="PS00154">
    <property type="entry name" value="ATPASE_E1_E2"/>
    <property type="match status" value="1"/>
</dbReference>
<dbReference type="Pfam" id="PF00122">
    <property type="entry name" value="E1-E2_ATPase"/>
    <property type="match status" value="1"/>
</dbReference>
<protein>
    <recommendedName>
        <fullName evidence="2">P-type Ca(2+) transporter</fullName>
        <ecNumber evidence="2">7.2.2.10</ecNumber>
    </recommendedName>
</protein>
<dbReference type="Gene3D" id="3.40.1110.10">
    <property type="entry name" value="Calcium-transporting ATPase, cytoplasmic domain N"/>
    <property type="match status" value="1"/>
</dbReference>
<dbReference type="SUPFAM" id="SSF56784">
    <property type="entry name" value="HAD-like"/>
    <property type="match status" value="1"/>
</dbReference>
<dbReference type="SUPFAM" id="SSF81653">
    <property type="entry name" value="Calcium ATPase, transduction domain A"/>
    <property type="match status" value="1"/>
</dbReference>
<evidence type="ECO:0000256" key="2">
    <source>
        <dbReference type="ARBA" id="ARBA00012790"/>
    </source>
</evidence>
<dbReference type="SUPFAM" id="SSF81665">
    <property type="entry name" value="Calcium ATPase, transmembrane domain M"/>
    <property type="match status" value="1"/>
</dbReference>
<feature type="transmembrane region" description="Helical" evidence="16">
    <location>
        <begin position="70"/>
        <end position="89"/>
    </location>
</feature>
<evidence type="ECO:0000256" key="12">
    <source>
        <dbReference type="ARBA" id="ARBA00022989"/>
    </source>
</evidence>
<feature type="transmembrane region" description="Helical" evidence="16">
    <location>
        <begin position="45"/>
        <end position="64"/>
    </location>
</feature>
<feature type="transmembrane region" description="Helical" evidence="16">
    <location>
        <begin position="854"/>
        <end position="873"/>
    </location>
</feature>
<reference evidence="19" key="2">
    <citation type="submission" date="2017-05" db="EMBL/GenBank/DDBJ databases">
        <authorList>
            <consortium name="The Broad Institute Genomics Platform"/>
            <consortium name="The Broad Institute Genomic Center for Infectious Diseases"/>
            <person name="Earl A."/>
            <person name="Manson A."/>
            <person name="Schwartman J."/>
            <person name="Gilmore M."/>
            <person name="Abouelleil A."/>
            <person name="Cao P."/>
            <person name="Chapman S."/>
            <person name="Cusick C."/>
            <person name="Shea T."/>
            <person name="Young S."/>
            <person name="Neafsey D."/>
            <person name="Nusbaum C."/>
            <person name="Birren B."/>
        </authorList>
    </citation>
    <scope>NUCLEOTIDE SEQUENCE</scope>
    <source>
        <strain evidence="19">9E7_DIV0242</strain>
    </source>
</reference>
<dbReference type="PRINTS" id="PR00119">
    <property type="entry name" value="CATATPASE"/>
</dbReference>
<comment type="subcellular location">
    <subcellularLocation>
        <location evidence="1">Membrane</location>
        <topology evidence="1">Multi-pass membrane protein</topology>
    </subcellularLocation>
</comment>